<sequence length="123" mass="13339">MKTFQTPAQPGERTPMGATKSTTDATFEADVLQNPKPVLVDFWAEWCGPCRAVAPILEEIAAEHADKIEVVKLNTDENPATSAKYGITGIPTMNVYVNGEVVKTLVGALPKPKLVRELDQFIG</sequence>
<keyword evidence="11" id="KW-1185">Reference proteome</keyword>
<evidence type="ECO:0000259" key="9">
    <source>
        <dbReference type="PROSITE" id="PS51352"/>
    </source>
</evidence>
<dbReference type="PROSITE" id="PS00194">
    <property type="entry name" value="THIOREDOXIN_1"/>
    <property type="match status" value="1"/>
</dbReference>
<dbReference type="PIRSF" id="PIRSF000077">
    <property type="entry name" value="Thioredoxin"/>
    <property type="match status" value="1"/>
</dbReference>
<reference evidence="10 11" key="1">
    <citation type="submission" date="2023-03" db="EMBL/GenBank/DDBJ databases">
        <title>YIM 133296 draft genome.</title>
        <authorList>
            <person name="Xiong L."/>
        </authorList>
    </citation>
    <scope>NUCLEOTIDE SEQUENCE [LARGE SCALE GENOMIC DNA]</scope>
    <source>
        <strain evidence="10 11">YIM 133296</strain>
    </source>
</reference>
<comment type="caution">
    <text evidence="10">The sequence shown here is derived from an EMBL/GenBank/DDBJ whole genome shotgun (WGS) entry which is preliminary data.</text>
</comment>
<dbReference type="NCBIfam" id="TIGR01068">
    <property type="entry name" value="thioredoxin"/>
    <property type="match status" value="1"/>
</dbReference>
<evidence type="ECO:0000313" key="10">
    <source>
        <dbReference type="EMBL" id="MDF8263872.1"/>
    </source>
</evidence>
<keyword evidence="2" id="KW-0813">Transport</keyword>
<dbReference type="InterPro" id="IPR017937">
    <property type="entry name" value="Thioredoxin_CS"/>
</dbReference>
<feature type="domain" description="Thioredoxin" evidence="9">
    <location>
        <begin position="8"/>
        <end position="123"/>
    </location>
</feature>
<keyword evidence="5" id="KW-0676">Redox-active center</keyword>
<dbReference type="CDD" id="cd02947">
    <property type="entry name" value="TRX_family"/>
    <property type="match status" value="1"/>
</dbReference>
<dbReference type="EMBL" id="JAROAV010000023">
    <property type="protein sequence ID" value="MDF8263872.1"/>
    <property type="molecule type" value="Genomic_DNA"/>
</dbReference>
<dbReference type="SUPFAM" id="SSF52833">
    <property type="entry name" value="Thioredoxin-like"/>
    <property type="match status" value="1"/>
</dbReference>
<evidence type="ECO:0000256" key="2">
    <source>
        <dbReference type="ARBA" id="ARBA00022448"/>
    </source>
</evidence>
<comment type="similarity">
    <text evidence="1 7">Belongs to the thioredoxin family.</text>
</comment>
<name>A0ABT6C4R0_9MICO</name>
<dbReference type="PANTHER" id="PTHR45663">
    <property type="entry name" value="GEO12009P1"/>
    <property type="match status" value="1"/>
</dbReference>
<dbReference type="Gene3D" id="3.40.30.10">
    <property type="entry name" value="Glutaredoxin"/>
    <property type="match status" value="1"/>
</dbReference>
<dbReference type="PROSITE" id="PS51352">
    <property type="entry name" value="THIOREDOXIN_2"/>
    <property type="match status" value="1"/>
</dbReference>
<proteinExistence type="inferred from homology"/>
<dbReference type="Proteomes" id="UP001528912">
    <property type="component" value="Unassembled WGS sequence"/>
</dbReference>
<dbReference type="InterPro" id="IPR036249">
    <property type="entry name" value="Thioredoxin-like_sf"/>
</dbReference>
<dbReference type="PRINTS" id="PR00421">
    <property type="entry name" value="THIOREDOXIN"/>
</dbReference>
<protein>
    <recommendedName>
        <fullName evidence="6 7">Thioredoxin</fullName>
    </recommendedName>
</protein>
<dbReference type="InterPro" id="IPR013766">
    <property type="entry name" value="Thioredoxin_domain"/>
</dbReference>
<evidence type="ECO:0000256" key="5">
    <source>
        <dbReference type="ARBA" id="ARBA00023284"/>
    </source>
</evidence>
<gene>
    <name evidence="10" type="primary">trxA</name>
    <name evidence="10" type="ORF">P4R38_06415</name>
</gene>
<evidence type="ECO:0000256" key="6">
    <source>
        <dbReference type="NCBIfam" id="TIGR01068"/>
    </source>
</evidence>
<evidence type="ECO:0000256" key="4">
    <source>
        <dbReference type="ARBA" id="ARBA00023157"/>
    </source>
</evidence>
<organism evidence="10 11">
    <name type="scientific">Luteipulveratus flavus</name>
    <dbReference type="NCBI Taxonomy" id="3031728"/>
    <lineage>
        <taxon>Bacteria</taxon>
        <taxon>Bacillati</taxon>
        <taxon>Actinomycetota</taxon>
        <taxon>Actinomycetes</taxon>
        <taxon>Micrococcales</taxon>
        <taxon>Dermacoccaceae</taxon>
        <taxon>Luteipulveratus</taxon>
    </lineage>
</organism>
<accession>A0ABT6C4R0</accession>
<keyword evidence="4" id="KW-1015">Disulfide bond</keyword>
<dbReference type="InterPro" id="IPR005746">
    <property type="entry name" value="Thioredoxin"/>
</dbReference>
<dbReference type="Pfam" id="PF00085">
    <property type="entry name" value="Thioredoxin"/>
    <property type="match status" value="1"/>
</dbReference>
<evidence type="ECO:0000256" key="3">
    <source>
        <dbReference type="ARBA" id="ARBA00022982"/>
    </source>
</evidence>
<evidence type="ECO:0000256" key="7">
    <source>
        <dbReference type="PIRNR" id="PIRNR000077"/>
    </source>
</evidence>
<dbReference type="PANTHER" id="PTHR45663:SF11">
    <property type="entry name" value="GEO12009P1"/>
    <property type="match status" value="1"/>
</dbReference>
<evidence type="ECO:0000256" key="8">
    <source>
        <dbReference type="SAM" id="MobiDB-lite"/>
    </source>
</evidence>
<evidence type="ECO:0000256" key="1">
    <source>
        <dbReference type="ARBA" id="ARBA00008987"/>
    </source>
</evidence>
<evidence type="ECO:0000313" key="11">
    <source>
        <dbReference type="Proteomes" id="UP001528912"/>
    </source>
</evidence>
<keyword evidence="3" id="KW-0249">Electron transport</keyword>
<feature type="region of interest" description="Disordered" evidence="8">
    <location>
        <begin position="1"/>
        <end position="22"/>
    </location>
</feature>